<dbReference type="OrthoDB" id="420380at2759"/>
<gene>
    <name evidence="7" type="ORF">PBRA_008441</name>
</gene>
<keyword evidence="2" id="KW-0479">Metal-binding</keyword>
<evidence type="ECO:0000256" key="4">
    <source>
        <dbReference type="ARBA" id="ARBA00023002"/>
    </source>
</evidence>
<evidence type="ECO:0000256" key="2">
    <source>
        <dbReference type="ARBA" id="ARBA00022723"/>
    </source>
</evidence>
<dbReference type="GO" id="GO:0005506">
    <property type="term" value="F:iron ion binding"/>
    <property type="evidence" value="ECO:0007669"/>
    <property type="project" value="InterPro"/>
</dbReference>
<protein>
    <recommendedName>
        <fullName evidence="6">Fe2OG dioxygenase domain-containing protein</fullName>
    </recommendedName>
</protein>
<reference evidence="7 8" key="1">
    <citation type="submission" date="2015-02" db="EMBL/GenBank/DDBJ databases">
        <authorList>
            <person name="Chooi Y.-H."/>
        </authorList>
    </citation>
    <scope>NUCLEOTIDE SEQUENCE [LARGE SCALE GENOMIC DNA]</scope>
    <source>
        <strain evidence="7">E3</strain>
    </source>
</reference>
<evidence type="ECO:0000313" key="7">
    <source>
        <dbReference type="EMBL" id="CEP01129.1"/>
    </source>
</evidence>
<evidence type="ECO:0000256" key="1">
    <source>
        <dbReference type="ARBA" id="ARBA00001961"/>
    </source>
</evidence>
<dbReference type="GO" id="GO:0031418">
    <property type="term" value="F:L-ascorbic acid binding"/>
    <property type="evidence" value="ECO:0007669"/>
    <property type="project" value="InterPro"/>
</dbReference>
<dbReference type="InterPro" id="IPR045054">
    <property type="entry name" value="P4HA-like"/>
</dbReference>
<dbReference type="EMBL" id="CDSF01000109">
    <property type="protein sequence ID" value="CEP01129.1"/>
    <property type="molecule type" value="Genomic_DNA"/>
</dbReference>
<organism evidence="7 8">
    <name type="scientific">Plasmodiophora brassicae</name>
    <name type="common">Clubroot disease agent</name>
    <dbReference type="NCBI Taxonomy" id="37360"/>
    <lineage>
        <taxon>Eukaryota</taxon>
        <taxon>Sar</taxon>
        <taxon>Rhizaria</taxon>
        <taxon>Endomyxa</taxon>
        <taxon>Phytomyxea</taxon>
        <taxon>Plasmodiophorida</taxon>
        <taxon>Plasmodiophoridae</taxon>
        <taxon>Plasmodiophora</taxon>
    </lineage>
</organism>
<dbReference type="InterPro" id="IPR006620">
    <property type="entry name" value="Pro_4_hyd_alph"/>
</dbReference>
<proteinExistence type="predicted"/>
<comment type="cofactor">
    <cofactor evidence="1">
        <name>L-ascorbate</name>
        <dbReference type="ChEBI" id="CHEBI:38290"/>
    </cofactor>
</comment>
<dbReference type="Proteomes" id="UP000039324">
    <property type="component" value="Unassembled WGS sequence"/>
</dbReference>
<dbReference type="PROSITE" id="PS51471">
    <property type="entry name" value="FE2OG_OXY"/>
    <property type="match status" value="1"/>
</dbReference>
<dbReference type="OMA" id="AVFFSYE"/>
<sequence length="277" mass="31058">MEKNGIPWLNVYPRDPVALHMYGGDTIGTKEHFRTTFGYWGNDTAGIAPLDLEVETISTSPRIVRIDNLLSPEECTAMVAAANSSFERSQVSDSAFVSEAMYSEDRTSSSFFMAANVTPGAEHVTRRILDLMRFPFAGWEDLDRRAEIFQMLHYGPGQEYRAHTDWFAALGEDNCHDSEILRGRNRFATVFIYLSDVEEGGETAFPLAKGFEYEGSVDEACTYGFRVRPKLGSAIIFYSMLPDGNLDELSLHSGCPVVSGEKYAANAWFWEPTRYSS</sequence>
<evidence type="ECO:0000256" key="5">
    <source>
        <dbReference type="ARBA" id="ARBA00023004"/>
    </source>
</evidence>
<dbReference type="AlphaFoldDB" id="A0A0G4J1E2"/>
<keyword evidence="8" id="KW-1185">Reference proteome</keyword>
<name>A0A0G4J1E2_PLABS</name>
<dbReference type="SMART" id="SM00702">
    <property type="entry name" value="P4Hc"/>
    <property type="match status" value="1"/>
</dbReference>
<evidence type="ECO:0000313" key="8">
    <source>
        <dbReference type="Proteomes" id="UP000039324"/>
    </source>
</evidence>
<dbReference type="GO" id="GO:0004656">
    <property type="term" value="F:procollagen-proline 4-dioxygenase activity"/>
    <property type="evidence" value="ECO:0007669"/>
    <property type="project" value="TreeGrafter"/>
</dbReference>
<dbReference type="InterPro" id="IPR044862">
    <property type="entry name" value="Pro_4_hyd_alph_FE2OG_OXY"/>
</dbReference>
<evidence type="ECO:0000259" key="6">
    <source>
        <dbReference type="PROSITE" id="PS51471"/>
    </source>
</evidence>
<evidence type="ECO:0000256" key="3">
    <source>
        <dbReference type="ARBA" id="ARBA00022964"/>
    </source>
</evidence>
<accession>A0A0G4J1E2</accession>
<dbReference type="Pfam" id="PF13640">
    <property type="entry name" value="2OG-FeII_Oxy_3"/>
    <property type="match status" value="1"/>
</dbReference>
<dbReference type="PANTHER" id="PTHR10869:SF246">
    <property type="entry name" value="TRANSMEMBRANE PROLYL 4-HYDROXYLASE"/>
    <property type="match status" value="1"/>
</dbReference>
<dbReference type="STRING" id="37360.A0A0G4J1E2"/>
<keyword evidence="3" id="KW-0223">Dioxygenase</keyword>
<feature type="domain" description="Fe2OG dioxygenase" evidence="6">
    <location>
        <begin position="145"/>
        <end position="272"/>
    </location>
</feature>
<keyword evidence="4" id="KW-0560">Oxidoreductase</keyword>
<keyword evidence="5" id="KW-0408">Iron</keyword>
<dbReference type="InterPro" id="IPR005123">
    <property type="entry name" value="Oxoglu/Fe-dep_dioxygenase_dom"/>
</dbReference>
<dbReference type="PANTHER" id="PTHR10869">
    <property type="entry name" value="PROLYL 4-HYDROXYLASE ALPHA SUBUNIT"/>
    <property type="match status" value="1"/>
</dbReference>
<dbReference type="Gene3D" id="2.60.120.620">
    <property type="entry name" value="q2cbj1_9rhob like domain"/>
    <property type="match status" value="1"/>
</dbReference>
<dbReference type="GO" id="GO:0005783">
    <property type="term" value="C:endoplasmic reticulum"/>
    <property type="evidence" value="ECO:0007669"/>
    <property type="project" value="TreeGrafter"/>
</dbReference>